<feature type="compositionally biased region" description="Basic and acidic residues" evidence="1">
    <location>
        <begin position="1723"/>
        <end position="1739"/>
    </location>
</feature>
<evidence type="ECO:0000313" key="2">
    <source>
        <dbReference type="EMBL" id="KAG7306809.1"/>
    </source>
</evidence>
<feature type="compositionally biased region" description="Basic and acidic residues" evidence="1">
    <location>
        <begin position="641"/>
        <end position="666"/>
    </location>
</feature>
<feature type="region of interest" description="Disordered" evidence="1">
    <location>
        <begin position="57"/>
        <end position="76"/>
    </location>
</feature>
<feature type="compositionally biased region" description="Acidic residues" evidence="1">
    <location>
        <begin position="1555"/>
        <end position="1578"/>
    </location>
</feature>
<feature type="region of interest" description="Disordered" evidence="1">
    <location>
        <begin position="388"/>
        <end position="423"/>
    </location>
</feature>
<dbReference type="Proteomes" id="UP000823941">
    <property type="component" value="Chromosome 11"/>
</dbReference>
<reference evidence="2 3" key="1">
    <citation type="submission" date="2021-06" db="EMBL/GenBank/DDBJ databases">
        <title>A haploid diamondback moth (Plutella xylostella L.) genome assembly resolves 31 chromosomes and identifies a diamide resistance mutation.</title>
        <authorList>
            <person name="Ward C.M."/>
            <person name="Perry K.D."/>
            <person name="Baker G."/>
            <person name="Powis K."/>
            <person name="Heckel D.G."/>
            <person name="Baxter S.W."/>
        </authorList>
    </citation>
    <scope>NUCLEOTIDE SEQUENCE [LARGE SCALE GENOMIC DNA]</scope>
    <source>
        <strain evidence="2 3">LV</strain>
        <tissue evidence="2">Single pupa</tissue>
    </source>
</reference>
<dbReference type="PANTHER" id="PTHR23159:SF31">
    <property type="entry name" value="CENTROSOME-ASSOCIATED PROTEIN CEP250 ISOFORM X1"/>
    <property type="match status" value="1"/>
</dbReference>
<feature type="region of interest" description="Disordered" evidence="1">
    <location>
        <begin position="25"/>
        <end position="44"/>
    </location>
</feature>
<feature type="region of interest" description="Disordered" evidence="1">
    <location>
        <begin position="691"/>
        <end position="710"/>
    </location>
</feature>
<feature type="region of interest" description="Disordered" evidence="1">
    <location>
        <begin position="1755"/>
        <end position="1801"/>
    </location>
</feature>
<feature type="compositionally biased region" description="Low complexity" evidence="1">
    <location>
        <begin position="1709"/>
        <end position="1721"/>
    </location>
</feature>
<proteinExistence type="predicted"/>
<evidence type="ECO:0008006" key="4">
    <source>
        <dbReference type="Google" id="ProtNLM"/>
    </source>
</evidence>
<accession>A0ABQ7QP27</accession>
<dbReference type="EMBL" id="JAHIBW010000011">
    <property type="protein sequence ID" value="KAG7306809.1"/>
    <property type="molecule type" value="Genomic_DNA"/>
</dbReference>
<feature type="region of interest" description="Disordered" evidence="1">
    <location>
        <begin position="1691"/>
        <end position="1739"/>
    </location>
</feature>
<evidence type="ECO:0000256" key="1">
    <source>
        <dbReference type="SAM" id="MobiDB-lite"/>
    </source>
</evidence>
<comment type="caution">
    <text evidence="2">The sequence shown here is derived from an EMBL/GenBank/DDBJ whole genome shotgun (WGS) entry which is preliminary data.</text>
</comment>
<dbReference type="PANTHER" id="PTHR23159">
    <property type="entry name" value="CENTROSOMAL PROTEIN 2"/>
    <property type="match status" value="1"/>
</dbReference>
<feature type="compositionally biased region" description="Basic and acidic residues" evidence="1">
    <location>
        <begin position="1755"/>
        <end position="1768"/>
    </location>
</feature>
<feature type="compositionally biased region" description="Low complexity" evidence="1">
    <location>
        <begin position="851"/>
        <end position="869"/>
    </location>
</feature>
<feature type="compositionally biased region" description="Polar residues" evidence="1">
    <location>
        <begin position="882"/>
        <end position="895"/>
    </location>
</feature>
<feature type="compositionally biased region" description="Low complexity" evidence="1">
    <location>
        <begin position="395"/>
        <end position="410"/>
    </location>
</feature>
<feature type="compositionally biased region" description="Basic and acidic residues" evidence="1">
    <location>
        <begin position="411"/>
        <end position="423"/>
    </location>
</feature>
<name>A0ABQ7QP27_PLUXY</name>
<feature type="region of interest" description="Disordered" evidence="1">
    <location>
        <begin position="639"/>
        <end position="666"/>
    </location>
</feature>
<keyword evidence="3" id="KW-1185">Reference proteome</keyword>
<feature type="region of interest" description="Disordered" evidence="1">
    <location>
        <begin position="1532"/>
        <end position="1578"/>
    </location>
</feature>
<sequence length="1902" mass="214790">MRFYLVYRDDGTYDLVIDDREPIFEPIDPDDFGPASEPTEVYPLPDLNAPLLAELRDTTEPESRSQTASPFLLSTKPYRPFSTEPIPEVPPLEEPIILNPNYHDEFGNLNDLLGDIDADALPKTKFKLPISERYDPNYGKDEKGKKVKGNVAVKQVTAEMKDQTMTREEIDFMKQMKQDIDLATMEETAVSAFSGFGKSDQSFSVAKQETVEEHSASIFTKKEIAEQKIKSCSFKEEITEQKSSTTEHKTVEQAASLIVDESITKAVSVAEEIKNEIAVELHTGDVKSSEIKKEDSKKVVESLKSTNEDNTKEKASNVSAKTIAITLERNAMHDDSIISSAKKEVEETIVSGTVKRLSSNFDKEQEAVKAVDERKDVSKKVLVSDVKSKREVSKDTNSQNKSSSTSSQKSQKSEVKSDSKKEYSTSKLLAEQRAYTIGLQTIPNIRGSVHSSYHYDLLLKTFFIHLTDVMVALSRFILAEPVLKIEGSSQDVSKKTVSEEVMVDKEEKVMRDEKKVHKEMKEEKYSEEVQENVTVDIREEITHKRKSGSKMAQLTEKKPEDLIHDMDAVITEFQHKSGIEEEHIVEEEKTQEVLPQVSSQFEAEVVTKSEPLESKIESYESSKEVTEITKKNMEIISSITEKSESKTSELKVSRDSRSRSKSREGRQMYVAVVESHVYTNKDTILDEQFSETSSEHSAEETVATEKQVYESTEQKSTVEEVIQEKSTVEEVIQEESKVEEVHESIKEVSVEKAVQELEEMAVCETKVESQKIEQLKVREPIIEPPVEVEKQIILSRKPCVIIPVNEDVEATVKIIQEISPPIVEEPPPETTIAEKISTVESSQYESEDKTQSLTSTVQTTEVEETTSSLVDESSIVMTKLEQTPQIQQTSHMTRSTKMEDLSQIQETTLTTQSTTETTELRKQLLRRLSLKTDMSGSMDSFPSTISTPTPMTVPPTPLTDEYMFRLECPMPKNLPSELDESSPSPEKEIDHEDLNIVKKKLVPHIDTKIERIVYDPPLPTPLEGMPLPEFTPQNGQLKEKLSEEEILEIERKSSLLASAIDETIKSIEEYKEQVIMEAKKQEVSSTLKEESSALKEEFSALKEESSINMAQTEATPMTYTGFVKEAKLTIFDDFKAELAKENKEESIITNEVQLSTGTDTKHSNISSEATEKIVQDSLKSTFAANMTTDSTQQDFKSTDYKAETFSTSIQDESTALTDITKQSTEKLTEKFVENISTESSKECLFKVSKFTKAQVEETVTETKSSEVLPGYRPVPFNPEELKQQQQQQLQAASEQQLPGGFRPVQLNVQNGAMEPEIARPRSVTFEGETLGTTQGIISGMEENIMDEEVAKELGKPGLSDENIAVLISGESEMLREAHVMGLKRVIASHMTRPGENDSSVDFKKIKPVIDKLKDSEVLKALNDELTKTKEEKKQEERKWTTFLQKPKRVPPTAKFGYHGWLPQFIPEGEEYKVKIVKQPKPKVAPDYKPESFETGPLPWEERAANEPPPPPVEPEDPILIPEERPEFLEAVDPLPESEVPDLEETGIPLPPEKTEEPEPETTPEEPAEAPVDEAVDEPVELDIERVVEETAEIIQDMEQNKLAEQLLNSVQGMVDPAAPLEQQLSAMRAQLAALAQLPAVLQQSLDLVTRQLMQISHQETKETEVKTESTVEVVETVEKIEKVTEKTEIIEESSTKVTEQTQEQHEETTQQTRQTEQSAQQDVKSKLTSEEVEKLRREEDEMLEEMRRIEKQKKELMEQQQLDHESRQVKAHPTPRVGKPKPVFGPLTPQERPLVLPGGRKWRKPKDAFNEQLFAETLAAQVEIIQGTTKGINFMKYEKPPISLEHLKESDVYKMVHNMDVGAGKRVDMLTPVVAECDYREKCRSMTPCHPKSTCMDQQLQP</sequence>
<feature type="region of interest" description="Disordered" evidence="1">
    <location>
        <begin position="935"/>
        <end position="954"/>
    </location>
</feature>
<gene>
    <name evidence="2" type="ORF">JYU34_008252</name>
</gene>
<feature type="region of interest" description="Disordered" evidence="1">
    <location>
        <begin position="882"/>
        <end position="901"/>
    </location>
</feature>
<feature type="region of interest" description="Disordered" evidence="1">
    <location>
        <begin position="1480"/>
        <end position="1518"/>
    </location>
</feature>
<protein>
    <recommendedName>
        <fullName evidence="4">Titin-like</fullName>
    </recommendedName>
</protein>
<feature type="region of interest" description="Disordered" evidence="1">
    <location>
        <begin position="839"/>
        <end position="869"/>
    </location>
</feature>
<evidence type="ECO:0000313" key="3">
    <source>
        <dbReference type="Proteomes" id="UP000823941"/>
    </source>
</evidence>
<feature type="compositionally biased region" description="Low complexity" evidence="1">
    <location>
        <begin position="940"/>
        <end position="950"/>
    </location>
</feature>
<organism evidence="2 3">
    <name type="scientific">Plutella xylostella</name>
    <name type="common">Diamondback moth</name>
    <name type="synonym">Plutella maculipennis</name>
    <dbReference type="NCBI Taxonomy" id="51655"/>
    <lineage>
        <taxon>Eukaryota</taxon>
        <taxon>Metazoa</taxon>
        <taxon>Ecdysozoa</taxon>
        <taxon>Arthropoda</taxon>
        <taxon>Hexapoda</taxon>
        <taxon>Insecta</taxon>
        <taxon>Pterygota</taxon>
        <taxon>Neoptera</taxon>
        <taxon>Endopterygota</taxon>
        <taxon>Lepidoptera</taxon>
        <taxon>Glossata</taxon>
        <taxon>Ditrysia</taxon>
        <taxon>Yponomeutoidea</taxon>
        <taxon>Plutellidae</taxon>
        <taxon>Plutella</taxon>
    </lineage>
</organism>